<accession>A0A0A9FWU5</accession>
<dbReference type="AlphaFoldDB" id="A0A0A9FWU5"/>
<organism evidence="1">
    <name type="scientific">Arundo donax</name>
    <name type="common">Giant reed</name>
    <name type="synonym">Donax arundinaceus</name>
    <dbReference type="NCBI Taxonomy" id="35708"/>
    <lineage>
        <taxon>Eukaryota</taxon>
        <taxon>Viridiplantae</taxon>
        <taxon>Streptophyta</taxon>
        <taxon>Embryophyta</taxon>
        <taxon>Tracheophyta</taxon>
        <taxon>Spermatophyta</taxon>
        <taxon>Magnoliopsida</taxon>
        <taxon>Liliopsida</taxon>
        <taxon>Poales</taxon>
        <taxon>Poaceae</taxon>
        <taxon>PACMAD clade</taxon>
        <taxon>Arundinoideae</taxon>
        <taxon>Arundineae</taxon>
        <taxon>Arundo</taxon>
    </lineage>
</organism>
<reference evidence="1" key="1">
    <citation type="submission" date="2014-09" db="EMBL/GenBank/DDBJ databases">
        <authorList>
            <person name="Magalhaes I.L.F."/>
            <person name="Oliveira U."/>
            <person name="Santos F.R."/>
            <person name="Vidigal T.H.D.A."/>
            <person name="Brescovit A.D."/>
            <person name="Santos A.J."/>
        </authorList>
    </citation>
    <scope>NUCLEOTIDE SEQUENCE</scope>
    <source>
        <tissue evidence="1">Shoot tissue taken approximately 20 cm above the soil surface</tissue>
    </source>
</reference>
<sequence length="62" mass="7091">MATMHPLLSDVAIVSSFFSIFLYQFLYSTIEYISIHVTLLVLNFNINCAKFPCYSFSLCIIS</sequence>
<protein>
    <submittedName>
        <fullName evidence="1">Uncharacterized protein</fullName>
    </submittedName>
</protein>
<dbReference type="EMBL" id="GBRH01182217">
    <property type="protein sequence ID" value="JAE15679.1"/>
    <property type="molecule type" value="Transcribed_RNA"/>
</dbReference>
<evidence type="ECO:0000313" key="1">
    <source>
        <dbReference type="EMBL" id="JAE15679.1"/>
    </source>
</evidence>
<reference evidence="1" key="2">
    <citation type="journal article" date="2015" name="Data Brief">
        <title>Shoot transcriptome of the giant reed, Arundo donax.</title>
        <authorList>
            <person name="Barrero R.A."/>
            <person name="Guerrero F.D."/>
            <person name="Moolhuijzen P."/>
            <person name="Goolsby J.A."/>
            <person name="Tidwell J."/>
            <person name="Bellgard S.E."/>
            <person name="Bellgard M.I."/>
        </authorList>
    </citation>
    <scope>NUCLEOTIDE SEQUENCE</scope>
    <source>
        <tissue evidence="1">Shoot tissue taken approximately 20 cm above the soil surface</tissue>
    </source>
</reference>
<name>A0A0A9FWU5_ARUDO</name>
<proteinExistence type="predicted"/>